<reference evidence="1 2" key="1">
    <citation type="submission" date="2019-10" db="EMBL/GenBank/DDBJ databases">
        <title>Nonomuraea sp. nov., isolated from Phyllanthus amarus.</title>
        <authorList>
            <person name="Klykleung N."/>
            <person name="Tanasupawat S."/>
        </authorList>
    </citation>
    <scope>NUCLEOTIDE SEQUENCE [LARGE SCALE GENOMIC DNA]</scope>
    <source>
        <strain evidence="1 2">PA1-10</strain>
    </source>
</reference>
<dbReference type="Gene3D" id="2.60.120.620">
    <property type="entry name" value="q2cbj1_9rhob like domain"/>
    <property type="match status" value="1"/>
</dbReference>
<name>A0A5C4VHH0_9ACTN</name>
<protein>
    <submittedName>
        <fullName evidence="1">Mitomycin antibiotics/polyketide fumonisin biosynthesis protein</fullName>
    </submittedName>
</protein>
<comment type="caution">
    <text evidence="1">The sequence shown here is derived from an EMBL/GenBank/DDBJ whole genome shotgun (WGS) entry which is preliminary data.</text>
</comment>
<dbReference type="Proteomes" id="UP000312512">
    <property type="component" value="Unassembled WGS sequence"/>
</dbReference>
<dbReference type="EMBL" id="VDLX02000022">
    <property type="protein sequence ID" value="KAB8189086.1"/>
    <property type="molecule type" value="Genomic_DNA"/>
</dbReference>
<proteinExistence type="predicted"/>
<keyword evidence="2" id="KW-1185">Reference proteome</keyword>
<dbReference type="SUPFAM" id="SSF51197">
    <property type="entry name" value="Clavaminate synthase-like"/>
    <property type="match status" value="1"/>
</dbReference>
<dbReference type="OrthoDB" id="9798771at2"/>
<accession>A0A5C4VHH0</accession>
<dbReference type="AlphaFoldDB" id="A0A5C4VHH0"/>
<evidence type="ECO:0000313" key="1">
    <source>
        <dbReference type="EMBL" id="KAB8189086.1"/>
    </source>
</evidence>
<accession>A0A5P9Z987</accession>
<evidence type="ECO:0000313" key="2">
    <source>
        <dbReference type="Proteomes" id="UP000312512"/>
    </source>
</evidence>
<sequence length="242" mass="25355">MIDVEAFVADGFAKVEAVVPREVAEAAQALLWERIGLSPDDPSGWTRPVVWAADLNGEGPFGRIMRSERLAAALDAVAGTGGWVPRDSVGNVPIRFPVSPPADDRGWHIDANTAGPDGAFGVSGRPGTLLVLVLLSQVGPADAPTRVRAGSQRDVAALLDERVRDVMEMGALFERAGAGRPVALATGSPGDVYVVHPFTVHAAQEHRGGRPRFMAQTPVFLTSPLGPGEGTALGRAAGFDRL</sequence>
<gene>
    <name evidence="1" type="ORF">FH608_041745</name>
</gene>
<organism evidence="1 2">
    <name type="scientific">Nonomuraea phyllanthi</name>
    <dbReference type="NCBI Taxonomy" id="2219224"/>
    <lineage>
        <taxon>Bacteria</taxon>
        <taxon>Bacillati</taxon>
        <taxon>Actinomycetota</taxon>
        <taxon>Actinomycetes</taxon>
        <taxon>Streptosporangiales</taxon>
        <taxon>Streptosporangiaceae</taxon>
        <taxon>Nonomuraea</taxon>
    </lineage>
</organism>